<name>A0A0B5QLH4_CLOBE</name>
<dbReference type="Proteomes" id="UP000031866">
    <property type="component" value="Chromosome"/>
</dbReference>
<organism evidence="1 2">
    <name type="scientific">Clostridium beijerinckii</name>
    <name type="common">Clostridium MP</name>
    <dbReference type="NCBI Taxonomy" id="1520"/>
    <lineage>
        <taxon>Bacteria</taxon>
        <taxon>Bacillati</taxon>
        <taxon>Bacillota</taxon>
        <taxon>Clostridia</taxon>
        <taxon>Eubacteriales</taxon>
        <taxon>Clostridiaceae</taxon>
        <taxon>Clostridium</taxon>
    </lineage>
</organism>
<reference evidence="2" key="1">
    <citation type="submission" date="2014-12" db="EMBL/GenBank/DDBJ databases">
        <title>Genome sequence of Clostridium beijerinckii strain 59B.</title>
        <authorList>
            <person name="Little G.T."/>
            <person name="Minton N.P."/>
        </authorList>
    </citation>
    <scope>NUCLEOTIDE SEQUENCE [LARGE SCALE GENOMIC DNA]</scope>
    <source>
        <strain evidence="2">59B</strain>
    </source>
</reference>
<dbReference type="AlphaFoldDB" id="A0A0B5QLH4"/>
<proteinExistence type="predicted"/>
<evidence type="ECO:0000313" key="2">
    <source>
        <dbReference type="Proteomes" id="UP000031866"/>
    </source>
</evidence>
<dbReference type="RefSeq" id="WP_041894483.1">
    <property type="nucleotide sequence ID" value="NZ_CP010086.2"/>
</dbReference>
<gene>
    <name evidence="1" type="ORF">LF65_00977</name>
</gene>
<dbReference type="KEGG" id="cbei:LF65_00977"/>
<evidence type="ECO:0000313" key="1">
    <source>
        <dbReference type="EMBL" id="AJG97598.1"/>
    </source>
</evidence>
<accession>A0A0B5QLH4</accession>
<sequence length="259" mass="30334">MIKNKMDEVLDGQISIFDLVLNEVKEPKKEYAPVVKSHKDKFAEIINLYKPNAARIVKRIYGALLVELEEKTLYFSSDGVKELELKKDIDLLPADEILFVNQDRKLNDMQLKKLKDMHVTEYIKRKGDANIIIQKQDKTIVINPKGWILEYLQKPKYHEDEVYKIEVPKENIDLHILSAETDIDEKKSTIKPSTFAHNIIDFEENELVEIKYKGKRHIGKVVRIYNNGETLNVNWDGKQTAFYYKTVKKLKEIKMKNAI</sequence>
<dbReference type="EMBL" id="CP010086">
    <property type="protein sequence ID" value="AJG97598.1"/>
    <property type="molecule type" value="Genomic_DNA"/>
</dbReference>
<dbReference type="OrthoDB" id="1905992at2"/>
<protein>
    <submittedName>
        <fullName evidence="1">Uncharacterized protein</fullName>
    </submittedName>
</protein>